<gene>
    <name evidence="1" type="ORF">HFZ78_23890</name>
</gene>
<accession>A0A6H1P745</accession>
<reference evidence="1 2" key="1">
    <citation type="submission" date="2020-04" db="EMBL/GenBank/DDBJ databases">
        <title>Genome-Wide Identification of 5-Methylcytosine Sites in Bacterial Genomes By High-Throughput Sequencing of MspJI Restriction Fragments.</title>
        <authorList>
            <person name="Wu V."/>
        </authorList>
    </citation>
    <scope>NUCLEOTIDE SEQUENCE [LARGE SCALE GENOMIC DNA]</scope>
    <source>
        <strain evidence="1 2">S2</strain>
    </source>
</reference>
<evidence type="ECO:0000313" key="2">
    <source>
        <dbReference type="Proteomes" id="UP000501868"/>
    </source>
</evidence>
<reference evidence="1 2" key="2">
    <citation type="submission" date="2020-04" db="EMBL/GenBank/DDBJ databases">
        <authorList>
            <person name="Fomenkov A."/>
            <person name="Anton B.P."/>
            <person name="Roberts R.J."/>
        </authorList>
    </citation>
    <scope>NUCLEOTIDE SEQUENCE [LARGE SCALE GENOMIC DNA]</scope>
    <source>
        <strain evidence="1 2">S2</strain>
    </source>
</reference>
<name>A0A6H1P745_PRIMG</name>
<proteinExistence type="predicted"/>
<dbReference type="AlphaFoldDB" id="A0A6H1P745"/>
<dbReference type="Proteomes" id="UP000501868">
    <property type="component" value="Chromosome"/>
</dbReference>
<dbReference type="EMBL" id="CP051128">
    <property type="protein sequence ID" value="QIZ09363.1"/>
    <property type="molecule type" value="Genomic_DNA"/>
</dbReference>
<protein>
    <submittedName>
        <fullName evidence="1">Uncharacterized protein</fullName>
    </submittedName>
</protein>
<sequence>MWIWIIVFVLFIVLSIVIKEAGYYLFNQYLYGSKYEKQLKWKKRMMTLFTLFKKKLQIDIHQTKRARVHKEIM</sequence>
<organism evidence="1 2">
    <name type="scientific">Priestia megaterium</name>
    <name type="common">Bacillus megaterium</name>
    <dbReference type="NCBI Taxonomy" id="1404"/>
    <lineage>
        <taxon>Bacteria</taxon>
        <taxon>Bacillati</taxon>
        <taxon>Bacillota</taxon>
        <taxon>Bacilli</taxon>
        <taxon>Bacillales</taxon>
        <taxon>Bacillaceae</taxon>
        <taxon>Priestia</taxon>
    </lineage>
</organism>
<evidence type="ECO:0000313" key="1">
    <source>
        <dbReference type="EMBL" id="QIZ09363.1"/>
    </source>
</evidence>